<evidence type="ECO:0000259" key="1">
    <source>
        <dbReference type="SMART" id="SM00858"/>
    </source>
</evidence>
<dbReference type="RefSeq" id="WP_377000461.1">
    <property type="nucleotide sequence ID" value="NZ_JBHSQE010000003.1"/>
</dbReference>
<protein>
    <submittedName>
        <fullName evidence="2">SAF domain-containing protein</fullName>
    </submittedName>
</protein>
<proteinExistence type="predicted"/>
<evidence type="ECO:0000313" key="2">
    <source>
        <dbReference type="EMBL" id="MFC6146146.1"/>
    </source>
</evidence>
<accession>A0ABW1QC54</accession>
<feature type="domain" description="SAF" evidence="1">
    <location>
        <begin position="47"/>
        <end position="109"/>
    </location>
</feature>
<dbReference type="Pfam" id="PF08666">
    <property type="entry name" value="SAF"/>
    <property type="match status" value="1"/>
</dbReference>
<gene>
    <name evidence="2" type="ORF">ACFPUZ_04925</name>
</gene>
<keyword evidence="3" id="KW-1185">Reference proteome</keyword>
<dbReference type="InterPro" id="IPR013974">
    <property type="entry name" value="SAF"/>
</dbReference>
<dbReference type="CDD" id="cd11614">
    <property type="entry name" value="SAF_CpaB_FlgA_like"/>
    <property type="match status" value="1"/>
</dbReference>
<organism evidence="2 3">
    <name type="scientific">Corynebacterium nasicanis</name>
    <dbReference type="NCBI Taxonomy" id="1448267"/>
    <lineage>
        <taxon>Bacteria</taxon>
        <taxon>Bacillati</taxon>
        <taxon>Actinomycetota</taxon>
        <taxon>Actinomycetes</taxon>
        <taxon>Mycobacteriales</taxon>
        <taxon>Corynebacteriaceae</taxon>
        <taxon>Corynebacterium</taxon>
    </lineage>
</organism>
<comment type="caution">
    <text evidence="2">The sequence shown here is derived from an EMBL/GenBank/DDBJ whole genome shotgun (WGS) entry which is preliminary data.</text>
</comment>
<name>A0ABW1QC54_9CORY</name>
<dbReference type="Proteomes" id="UP001596244">
    <property type="component" value="Unassembled WGS sequence"/>
</dbReference>
<reference evidence="3" key="1">
    <citation type="journal article" date="2019" name="Int. J. Syst. Evol. Microbiol.">
        <title>The Global Catalogue of Microorganisms (GCM) 10K type strain sequencing project: providing services to taxonomists for standard genome sequencing and annotation.</title>
        <authorList>
            <consortium name="The Broad Institute Genomics Platform"/>
            <consortium name="The Broad Institute Genome Sequencing Center for Infectious Disease"/>
            <person name="Wu L."/>
            <person name="Ma J."/>
        </authorList>
    </citation>
    <scope>NUCLEOTIDE SEQUENCE [LARGE SCALE GENOMIC DNA]</scope>
    <source>
        <strain evidence="3">CCUG 51943</strain>
    </source>
</reference>
<dbReference type="EMBL" id="JBHSQE010000003">
    <property type="protein sequence ID" value="MFC6146146.1"/>
    <property type="molecule type" value="Genomic_DNA"/>
</dbReference>
<sequence length="208" mass="21458">MTAVPSFLSSLRTPGWRRAVLLRRGLAAVLLCAALASALHDVGAGASRALVFSRPVAAGEQISRDDVALVPVPDSLLPSSALVDPTAVEGRILAVEAVAGEVLTTTRLVGTDLSEALVGEVTTIVPVRLAEPEVLPMLRHGDTVTVLSRESERAEPDVIATGGRVILVDTRESPGTLLLGLPEEPAHAVAAASLISPLTVVLASPLPK</sequence>
<dbReference type="SMART" id="SM00858">
    <property type="entry name" value="SAF"/>
    <property type="match status" value="1"/>
</dbReference>
<evidence type="ECO:0000313" key="3">
    <source>
        <dbReference type="Proteomes" id="UP001596244"/>
    </source>
</evidence>